<evidence type="ECO:0000256" key="8">
    <source>
        <dbReference type="ARBA" id="ARBA00023136"/>
    </source>
</evidence>
<dbReference type="GO" id="GO:0005886">
    <property type="term" value="C:plasma membrane"/>
    <property type="evidence" value="ECO:0007669"/>
    <property type="project" value="UniProtKB-SubCell"/>
</dbReference>
<protein>
    <submittedName>
        <fullName evidence="13">Cytochrome c-type biogenesis protein CcmF</fullName>
    </submittedName>
</protein>
<name>A0A840G1X5_RHOTE</name>
<comment type="subcellular location">
    <subcellularLocation>
        <location evidence="1">Cell inner membrane</location>
        <topology evidence="1">Multi-pass membrane protein</topology>
    </subcellularLocation>
</comment>
<evidence type="ECO:0000256" key="7">
    <source>
        <dbReference type="ARBA" id="ARBA00022989"/>
    </source>
</evidence>
<feature type="transmembrane region" description="Helical" evidence="10">
    <location>
        <begin position="274"/>
        <end position="292"/>
    </location>
</feature>
<dbReference type="EMBL" id="JACIGE010000002">
    <property type="protein sequence ID" value="MBB4246423.1"/>
    <property type="molecule type" value="Genomic_DNA"/>
</dbReference>
<feature type="domain" description="Cytochrome c-type biogenesis protein CcmF C-terminal" evidence="12">
    <location>
        <begin position="315"/>
        <end position="643"/>
    </location>
</feature>
<feature type="transmembrane region" description="Helical" evidence="10">
    <location>
        <begin position="96"/>
        <end position="113"/>
    </location>
</feature>
<dbReference type="NCBIfam" id="NF007691">
    <property type="entry name" value="PRK10369.1"/>
    <property type="match status" value="1"/>
</dbReference>
<comment type="function">
    <text evidence="9">Required for the biogenesis of c-type cytochromes. Possible subunit of a heme lyase.</text>
</comment>
<keyword evidence="8 10" id="KW-0472">Membrane</keyword>
<dbReference type="Pfam" id="PF01578">
    <property type="entry name" value="Cytochrom_C_asm"/>
    <property type="match status" value="1"/>
</dbReference>
<keyword evidence="5 10" id="KW-0812">Transmembrane</keyword>
<keyword evidence="7 10" id="KW-1133">Transmembrane helix</keyword>
<evidence type="ECO:0000256" key="1">
    <source>
        <dbReference type="ARBA" id="ARBA00004429"/>
    </source>
</evidence>
<evidence type="ECO:0000256" key="2">
    <source>
        <dbReference type="ARBA" id="ARBA00009186"/>
    </source>
</evidence>
<evidence type="ECO:0000256" key="6">
    <source>
        <dbReference type="ARBA" id="ARBA00022748"/>
    </source>
</evidence>
<dbReference type="InterPro" id="IPR032523">
    <property type="entry name" value="CcmF_C"/>
</dbReference>
<evidence type="ECO:0000256" key="10">
    <source>
        <dbReference type="SAM" id="Phobius"/>
    </source>
</evidence>
<keyword evidence="14" id="KW-1185">Reference proteome</keyword>
<feature type="transmembrane region" description="Helical" evidence="10">
    <location>
        <begin position="209"/>
        <end position="229"/>
    </location>
</feature>
<comment type="caution">
    <text evidence="13">The sequence shown here is derived from an EMBL/GenBank/DDBJ whole genome shotgun (WGS) entry which is preliminary data.</text>
</comment>
<evidence type="ECO:0000259" key="12">
    <source>
        <dbReference type="Pfam" id="PF16327"/>
    </source>
</evidence>
<dbReference type="GO" id="GO:0015232">
    <property type="term" value="F:heme transmembrane transporter activity"/>
    <property type="evidence" value="ECO:0007669"/>
    <property type="project" value="InterPro"/>
</dbReference>
<organism evidence="13 14">
    <name type="scientific">Rhodocyclus tenuis</name>
    <name type="common">Rhodospirillum tenue</name>
    <dbReference type="NCBI Taxonomy" id="1066"/>
    <lineage>
        <taxon>Bacteria</taxon>
        <taxon>Pseudomonadati</taxon>
        <taxon>Pseudomonadota</taxon>
        <taxon>Betaproteobacteria</taxon>
        <taxon>Rhodocyclales</taxon>
        <taxon>Rhodocyclaceae</taxon>
        <taxon>Rhodocyclus</taxon>
    </lineage>
</organism>
<dbReference type="NCBIfam" id="TIGR00353">
    <property type="entry name" value="nrfE"/>
    <property type="match status" value="1"/>
</dbReference>
<feature type="transmembrane region" description="Helical" evidence="10">
    <location>
        <begin position="497"/>
        <end position="515"/>
    </location>
</feature>
<feature type="domain" description="Cytochrome c assembly protein" evidence="11">
    <location>
        <begin position="89"/>
        <end position="295"/>
    </location>
</feature>
<dbReference type="PRINTS" id="PR01410">
    <property type="entry name" value="CCBIOGENESIS"/>
</dbReference>
<dbReference type="GO" id="GO:0020037">
    <property type="term" value="F:heme binding"/>
    <property type="evidence" value="ECO:0007669"/>
    <property type="project" value="InterPro"/>
</dbReference>
<feature type="transmembrane region" description="Helical" evidence="10">
    <location>
        <begin position="6"/>
        <end position="26"/>
    </location>
</feature>
<dbReference type="InterPro" id="IPR003568">
    <property type="entry name" value="Cyt_c_biogenesis_CcmF"/>
</dbReference>
<feature type="transmembrane region" description="Helical" evidence="10">
    <location>
        <begin position="425"/>
        <end position="442"/>
    </location>
</feature>
<feature type="transmembrane region" description="Helical" evidence="10">
    <location>
        <begin position="624"/>
        <end position="641"/>
    </location>
</feature>
<evidence type="ECO:0000256" key="3">
    <source>
        <dbReference type="ARBA" id="ARBA00022475"/>
    </source>
</evidence>
<feature type="transmembrane region" description="Helical" evidence="10">
    <location>
        <begin position="352"/>
        <end position="373"/>
    </location>
</feature>
<dbReference type="OrthoDB" id="9761451at2"/>
<evidence type="ECO:0000313" key="13">
    <source>
        <dbReference type="EMBL" id="MBB4246423.1"/>
    </source>
</evidence>
<keyword evidence="6" id="KW-0201">Cytochrome c-type biogenesis</keyword>
<dbReference type="InterPro" id="IPR002541">
    <property type="entry name" value="Cyt_c_assembly"/>
</dbReference>
<comment type="similarity">
    <text evidence="2">Belongs to the CcmF/CycK/Ccl1/NrfE/CcsA family.</text>
</comment>
<keyword evidence="4" id="KW-0997">Cell inner membrane</keyword>
<evidence type="ECO:0000259" key="11">
    <source>
        <dbReference type="Pfam" id="PF01578"/>
    </source>
</evidence>
<reference evidence="13 14" key="1">
    <citation type="submission" date="2020-08" db="EMBL/GenBank/DDBJ databases">
        <title>Genome sequencing of Purple Non-Sulfur Bacteria from various extreme environments.</title>
        <authorList>
            <person name="Mayer M."/>
        </authorList>
    </citation>
    <scope>NUCLEOTIDE SEQUENCE [LARGE SCALE GENOMIC DNA]</scope>
    <source>
        <strain evidence="13 14">2761</strain>
    </source>
</reference>
<gene>
    <name evidence="13" type="ORF">GGD90_000780</name>
</gene>
<dbReference type="AlphaFoldDB" id="A0A840G1X5"/>
<accession>A0A840G1X5</accession>
<dbReference type="Proteomes" id="UP000587070">
    <property type="component" value="Unassembled WGS sequence"/>
</dbReference>
<dbReference type="GO" id="GO:0017004">
    <property type="term" value="P:cytochrome complex assembly"/>
    <property type="evidence" value="ECO:0007669"/>
    <property type="project" value="UniProtKB-KW"/>
</dbReference>
<feature type="transmembrane region" description="Helical" evidence="10">
    <location>
        <begin position="38"/>
        <end position="62"/>
    </location>
</feature>
<dbReference type="InterPro" id="IPR003567">
    <property type="entry name" value="Cyt_c_biogenesis"/>
</dbReference>
<feature type="transmembrane region" description="Helical" evidence="10">
    <location>
        <begin position="393"/>
        <end position="413"/>
    </location>
</feature>
<evidence type="ECO:0000256" key="5">
    <source>
        <dbReference type="ARBA" id="ARBA00022692"/>
    </source>
</evidence>
<sequence>MIPELGHFALIAALCIALTLGTLSLVGAHRNRQAWIALARPATFAFTLMLIAAYACLTTAFVNNDFSVLYVAQHSNSLLPLTYRVAAVWGGHEGSLLLWALMLALWMLAVAIFSRDLPERMRARVLGTLGLVAAGFLLFILITSNPFERLLPGAEEGRDLNPLLQDPGLVIHPPMLYMGYVGFSVAYAFAVAALLSGNLDAAWARWSRPWTTAAWVFLTIGIALGSWWAYYELGWGGWWFWDPVENASFMPWLVGTALVHSLAVTEKRGSFKNWTVLLAISAFSLSLLGTFLVRSGVLSSVHAFATDPGRGIFILGFLVAVIGSSLALFAWRAPNIGLGGRFGLLSRESLLLTNNVLLVVACASVLLGTLYPLAVDALGLGKLSVGPPYFDTVFAPLMAPALFLIGVGPFARWKKASAGELVRTLRVAFVVAAVVGIAIPFFYGSWSPLVACGLLLAAWIALTVFLGIFQRAQATRAGGSFAAALARQPKSFYGMQLAHLGIAVFVVGVSMVKGYEQEKDVRMEFGDHVEVAGYTFTFKGVSQQQGANYLALVGEVELSRDGKVLRTLSPEKRNYVSSSMPMTEAAIDSGLLRDVYVSLGEPIDRSNPGGAWAVRVYYKPFVDWIWGGCGLMALGGLLAMLDRRYRLRARAAAPASATQMQGA</sequence>
<feature type="transmembrane region" description="Helical" evidence="10">
    <location>
        <begin position="177"/>
        <end position="197"/>
    </location>
</feature>
<dbReference type="Pfam" id="PF16327">
    <property type="entry name" value="CcmF_C"/>
    <property type="match status" value="1"/>
</dbReference>
<proteinExistence type="inferred from homology"/>
<dbReference type="PRINTS" id="PR01411">
    <property type="entry name" value="CCMFBIOGNSIS"/>
</dbReference>
<evidence type="ECO:0000256" key="9">
    <source>
        <dbReference type="ARBA" id="ARBA00037230"/>
    </source>
</evidence>
<keyword evidence="3" id="KW-1003">Cell membrane</keyword>
<dbReference type="RefSeq" id="WP_153115970.1">
    <property type="nucleotide sequence ID" value="NZ_JACIGE010000002.1"/>
</dbReference>
<dbReference type="PANTHER" id="PTHR43653">
    <property type="entry name" value="CYTOCHROME C ASSEMBLY PROTEIN-RELATED"/>
    <property type="match status" value="1"/>
</dbReference>
<evidence type="ECO:0000256" key="4">
    <source>
        <dbReference type="ARBA" id="ARBA00022519"/>
    </source>
</evidence>
<dbReference type="PANTHER" id="PTHR43653:SF1">
    <property type="entry name" value="CYTOCHROME C-TYPE BIOGENESIS PROTEIN CCMF"/>
    <property type="match status" value="1"/>
</dbReference>
<feature type="transmembrane region" description="Helical" evidence="10">
    <location>
        <begin position="448"/>
        <end position="469"/>
    </location>
</feature>
<feature type="transmembrane region" description="Helical" evidence="10">
    <location>
        <begin position="312"/>
        <end position="331"/>
    </location>
</feature>
<evidence type="ECO:0000313" key="14">
    <source>
        <dbReference type="Proteomes" id="UP000587070"/>
    </source>
</evidence>
<feature type="transmembrane region" description="Helical" evidence="10">
    <location>
        <begin position="249"/>
        <end position="265"/>
    </location>
</feature>
<feature type="transmembrane region" description="Helical" evidence="10">
    <location>
        <begin position="125"/>
        <end position="142"/>
    </location>
</feature>